<evidence type="ECO:0000313" key="3">
    <source>
        <dbReference type="Proteomes" id="UP000601435"/>
    </source>
</evidence>
<organism evidence="2 3">
    <name type="scientific">Symbiodinium necroappetens</name>
    <dbReference type="NCBI Taxonomy" id="1628268"/>
    <lineage>
        <taxon>Eukaryota</taxon>
        <taxon>Sar</taxon>
        <taxon>Alveolata</taxon>
        <taxon>Dinophyceae</taxon>
        <taxon>Suessiales</taxon>
        <taxon>Symbiodiniaceae</taxon>
        <taxon>Symbiodinium</taxon>
    </lineage>
</organism>
<sequence length="171" mass="19064">MAFGKSSGMDPRVFDGVGGDWEKLNQQAVIPVISRSTLDCERPSERRERLNLAAARKEELRQQRAAQQIQDVLADRFHQRPLASSDAPSAQPVPSWQEDSNHDRRYSSRPSWAVPKPSLRMPRSMEVRPIGQASAAPWTVPQIVRRAAAEPTPTPEKEAAAPEPSQPSKPR</sequence>
<name>A0A812JE51_9DINO</name>
<keyword evidence="3" id="KW-1185">Reference proteome</keyword>
<protein>
    <submittedName>
        <fullName evidence="2">Uncharacterized protein</fullName>
    </submittedName>
</protein>
<accession>A0A812JE51</accession>
<feature type="region of interest" description="Disordered" evidence="1">
    <location>
        <begin position="71"/>
        <end position="171"/>
    </location>
</feature>
<comment type="caution">
    <text evidence="2">The sequence shown here is derived from an EMBL/GenBank/DDBJ whole genome shotgun (WGS) entry which is preliminary data.</text>
</comment>
<dbReference type="AlphaFoldDB" id="A0A812JE51"/>
<evidence type="ECO:0000256" key="1">
    <source>
        <dbReference type="SAM" id="MobiDB-lite"/>
    </source>
</evidence>
<gene>
    <name evidence="2" type="ORF">SNEC2469_LOCUS1691</name>
</gene>
<feature type="compositionally biased region" description="Polar residues" evidence="1">
    <location>
        <begin position="86"/>
        <end position="98"/>
    </location>
</feature>
<evidence type="ECO:0000313" key="2">
    <source>
        <dbReference type="EMBL" id="CAE7204315.1"/>
    </source>
</evidence>
<proteinExistence type="predicted"/>
<dbReference type="Proteomes" id="UP000601435">
    <property type="component" value="Unassembled WGS sequence"/>
</dbReference>
<reference evidence="2" key="1">
    <citation type="submission" date="2021-02" db="EMBL/GenBank/DDBJ databases">
        <authorList>
            <person name="Dougan E. K."/>
            <person name="Rhodes N."/>
            <person name="Thang M."/>
            <person name="Chan C."/>
        </authorList>
    </citation>
    <scope>NUCLEOTIDE SEQUENCE</scope>
</reference>
<feature type="non-terminal residue" evidence="2">
    <location>
        <position position="1"/>
    </location>
</feature>
<dbReference type="EMBL" id="CAJNJA010006052">
    <property type="protein sequence ID" value="CAE7204315.1"/>
    <property type="molecule type" value="Genomic_DNA"/>
</dbReference>
<dbReference type="OrthoDB" id="466605at2759"/>